<feature type="domain" description="Sushi" evidence="12">
    <location>
        <begin position="709"/>
        <end position="789"/>
    </location>
</feature>
<evidence type="ECO:0000256" key="5">
    <source>
        <dbReference type="ARBA" id="ARBA00022837"/>
    </source>
</evidence>
<feature type="region of interest" description="Disordered" evidence="9">
    <location>
        <begin position="77"/>
        <end position="108"/>
    </location>
</feature>
<dbReference type="CDD" id="cd00033">
    <property type="entry name" value="CCP"/>
    <property type="match status" value="11"/>
</dbReference>
<feature type="disulfide bond" evidence="8">
    <location>
        <begin position="35"/>
        <end position="62"/>
    </location>
</feature>
<evidence type="ECO:0000256" key="10">
    <source>
        <dbReference type="SAM" id="Phobius"/>
    </source>
</evidence>
<evidence type="ECO:0000256" key="8">
    <source>
        <dbReference type="PROSITE-ProRule" id="PRU00302"/>
    </source>
</evidence>
<feature type="domain" description="Sushi" evidence="12">
    <location>
        <begin position="850"/>
        <end position="907"/>
    </location>
</feature>
<feature type="domain" description="Sushi" evidence="12">
    <location>
        <begin position="590"/>
        <end position="648"/>
    </location>
</feature>
<keyword evidence="10" id="KW-0472">Membrane</keyword>
<dbReference type="Pfam" id="PF00084">
    <property type="entry name" value="Sushi"/>
    <property type="match status" value="11"/>
</dbReference>
<evidence type="ECO:0000259" key="12">
    <source>
        <dbReference type="PROSITE" id="PS50923"/>
    </source>
</evidence>
<feature type="domain" description="Sushi" evidence="12">
    <location>
        <begin position="908"/>
        <end position="967"/>
    </location>
</feature>
<feature type="domain" description="Sushi" evidence="12">
    <location>
        <begin position="530"/>
        <end position="589"/>
    </location>
</feature>
<feature type="disulfide bond" evidence="8">
    <location>
        <begin position="384"/>
        <end position="411"/>
    </location>
</feature>
<dbReference type="EMBL" id="WJQU01000003">
    <property type="protein sequence ID" value="KAJ6639060.1"/>
    <property type="molecule type" value="Genomic_DNA"/>
</dbReference>
<dbReference type="SUPFAM" id="SSF57535">
    <property type="entry name" value="Complement control module/SCR domain"/>
    <property type="match status" value="11"/>
</dbReference>
<dbReference type="Gene3D" id="2.10.70.10">
    <property type="entry name" value="Complement Module, domain 1"/>
    <property type="match status" value="11"/>
</dbReference>
<dbReference type="InterPro" id="IPR016186">
    <property type="entry name" value="C-type_lectin-like/link_sf"/>
</dbReference>
<feature type="disulfide bond" evidence="8">
    <location>
        <begin position="679"/>
        <end position="706"/>
    </location>
</feature>
<dbReference type="FunFam" id="2.10.70.10:FF:000076">
    <property type="entry name" value="Furrowed, isoform A"/>
    <property type="match status" value="1"/>
</dbReference>
<evidence type="ECO:0000256" key="2">
    <source>
        <dbReference type="ARBA" id="ARBA00022723"/>
    </source>
</evidence>
<name>A0A9Q0RYP8_9DIPT</name>
<dbReference type="PROSITE" id="PS00615">
    <property type="entry name" value="C_TYPE_LECTIN_1"/>
    <property type="match status" value="1"/>
</dbReference>
<dbReference type="AlphaFoldDB" id="A0A9Q0RYP8"/>
<feature type="disulfide bond" evidence="8">
    <location>
        <begin position="938"/>
        <end position="965"/>
    </location>
</feature>
<dbReference type="SMART" id="SM00034">
    <property type="entry name" value="CLECT"/>
    <property type="match status" value="1"/>
</dbReference>
<feature type="domain" description="C-type lectin" evidence="11">
    <location>
        <begin position="227"/>
        <end position="343"/>
    </location>
</feature>
<organism evidence="13 14">
    <name type="scientific">Pseudolycoriella hygida</name>
    <dbReference type="NCBI Taxonomy" id="35572"/>
    <lineage>
        <taxon>Eukaryota</taxon>
        <taxon>Metazoa</taxon>
        <taxon>Ecdysozoa</taxon>
        <taxon>Arthropoda</taxon>
        <taxon>Hexapoda</taxon>
        <taxon>Insecta</taxon>
        <taxon>Pterygota</taxon>
        <taxon>Neoptera</taxon>
        <taxon>Endopterygota</taxon>
        <taxon>Diptera</taxon>
        <taxon>Nematocera</taxon>
        <taxon>Sciaroidea</taxon>
        <taxon>Sciaridae</taxon>
        <taxon>Pseudolycoriella</taxon>
    </lineage>
</organism>
<feature type="domain" description="Sushi" evidence="12">
    <location>
        <begin position="6"/>
        <end position="64"/>
    </location>
</feature>
<dbReference type="Pfam" id="PF00059">
    <property type="entry name" value="Lectin_C"/>
    <property type="match status" value="1"/>
</dbReference>
<dbReference type="GO" id="GO:0046872">
    <property type="term" value="F:metal ion binding"/>
    <property type="evidence" value="ECO:0007669"/>
    <property type="project" value="UniProtKB-KW"/>
</dbReference>
<dbReference type="SMART" id="SM00607">
    <property type="entry name" value="FTP"/>
    <property type="match status" value="1"/>
</dbReference>
<feature type="domain" description="Sushi" evidence="12">
    <location>
        <begin position="356"/>
        <end position="413"/>
    </location>
</feature>
<feature type="domain" description="Sushi" evidence="12">
    <location>
        <begin position="790"/>
        <end position="849"/>
    </location>
</feature>
<accession>A0A9Q0RYP8</accession>
<dbReference type="PROSITE" id="PS50041">
    <property type="entry name" value="C_TYPE_LECTIN_2"/>
    <property type="match status" value="1"/>
</dbReference>
<evidence type="ECO:0000256" key="3">
    <source>
        <dbReference type="ARBA" id="ARBA00022729"/>
    </source>
</evidence>
<keyword evidence="4" id="KW-0677">Repeat</keyword>
<dbReference type="PROSITE" id="PS50923">
    <property type="entry name" value="SUSHI"/>
    <property type="match status" value="11"/>
</dbReference>
<dbReference type="InterPro" id="IPR000436">
    <property type="entry name" value="Sushi_SCR_CCP_dom"/>
</dbReference>
<dbReference type="CDD" id="cd00037">
    <property type="entry name" value="CLECT"/>
    <property type="match status" value="1"/>
</dbReference>
<dbReference type="SMART" id="SM00032">
    <property type="entry name" value="CCP"/>
    <property type="match status" value="11"/>
</dbReference>
<dbReference type="Pfam" id="PF22633">
    <property type="entry name" value="F5_F8_type_C_2"/>
    <property type="match status" value="1"/>
</dbReference>
<feature type="disulfide bond" evidence="8">
    <location>
        <begin position="820"/>
        <end position="847"/>
    </location>
</feature>
<keyword evidence="10" id="KW-0812">Transmembrane</keyword>
<keyword evidence="5" id="KW-0106">Calcium</keyword>
<keyword evidence="6 8" id="KW-1015">Disulfide bond</keyword>
<dbReference type="InterPro" id="IPR035976">
    <property type="entry name" value="Sushi/SCR/CCP_sf"/>
</dbReference>
<evidence type="ECO:0000256" key="4">
    <source>
        <dbReference type="ARBA" id="ARBA00022737"/>
    </source>
</evidence>
<feature type="domain" description="Sushi" evidence="12">
    <location>
        <begin position="414"/>
        <end position="472"/>
    </location>
</feature>
<proteinExistence type="predicted"/>
<evidence type="ECO:0000259" key="11">
    <source>
        <dbReference type="PROSITE" id="PS50041"/>
    </source>
</evidence>
<dbReference type="Proteomes" id="UP001151699">
    <property type="component" value="Chromosome X"/>
</dbReference>
<dbReference type="InterPro" id="IPR008979">
    <property type="entry name" value="Galactose-bd-like_sf"/>
</dbReference>
<dbReference type="PANTHER" id="PTHR46393:SF7">
    <property type="entry name" value="COMPLEMENT C2"/>
    <property type="match status" value="1"/>
</dbReference>
<evidence type="ECO:0000256" key="7">
    <source>
        <dbReference type="ARBA" id="ARBA00023180"/>
    </source>
</evidence>
<dbReference type="InterPro" id="IPR018378">
    <property type="entry name" value="C-type_lectin_CS"/>
</dbReference>
<feature type="disulfide bond" evidence="8">
    <location>
        <begin position="560"/>
        <end position="587"/>
    </location>
</feature>
<dbReference type="InterPro" id="IPR001304">
    <property type="entry name" value="C-type_lectin-like"/>
</dbReference>
<evidence type="ECO:0000256" key="1">
    <source>
        <dbReference type="ARBA" id="ARBA00022659"/>
    </source>
</evidence>
<dbReference type="InterPro" id="IPR016187">
    <property type="entry name" value="CTDL_fold"/>
</dbReference>
<sequence>MSILCVVCGPPAVPLNAKVKTVSGDLGIYEASYECDSGYELFGPSTTKCNPKSGWERDLPFCGTNVAYRKPVNQSSATRLGPANYANDGKLGNENPDEQQCSETQKEPSPWWRVDLLHPQTVRVVRITTRGCCGHQPIQDLEIRVGNSSADLQRNPLCAWFPGTMDEGVTRTFACARPLVGQYVAIQLVGVEGSLSLCEVEVFSNDEFSPERCASPDLNADTVLATFSRTCYEFHVTRGENFDKARQICQSHGGDLMHDFRGPSQDYVLSELDRRKAELRTQLVWIGAQKEPGFTSRVWKWVNGNVVLKPAWGKDQPNNYNGEQNCVVLDGGRNWLWNDVGCNLDYLHFVCQHEPLSCGSPDSLQNTTVVGRNFTVGNTIEYKCPKGHALIGNITRKCERTGMWSDQAPTCKYIDCNALAPLEHGSILLSEKRTTYGVQATYTCHENYTLIGNENRTCQIDGWTGKQPQCLIDWCPDPPFVAGSTVQLNGKRAGSTAVYDCEKGFVLIGEPVLSCGLGGEWTKPPNCRFVDCGSPARPDRGSSKLVNDSTTVGSIVKYQCDEDYWLVGPAELTCTKEGKWSGNPPICELITCDTPHVPPGSFVVGYDYNVHSTIEYHCDPGHILRGESLLKCMDNGEWSGDGFPFCEYIDCGPLQPIPYGSFKYLQNTTYVGSEAIFTCTNSHKLNGPSKRICLESGHWSDVTPKCEEIRCPEPVLAPHSILSVTGNDRMYGRTLIRTSDSSQNSVQTYKISALAKYRCERGYKIVGEPLVTCEETGFWSGGVVPECVYVDCKNPPSIANGKVTLATNATYYGAAALYECNPNYKLDGVSRRLCAEDGTWGHEMPVCREITCNEPEVTENLLVDSGTRTVGAVAKFSCPKGRFLVGNDTRVCLKNGQWSGKVAICKSVDCGRPAPIENGRVIVVNESTIYGGSAEYHCIPNFNRNGPYLRKCLEDGKWSGAEVRCELSANEAQEGSGLGTGIAIGAAIIVILLILIGLFVLHRNKARPVKNTENVQAAESKEDQNAAVMSYSGLQSSRRDMDIPQTRPTFNTFQTPQQNGTAVRSTENIYDQIPSDSYYDAPYEMRSNDDVYEPEPSGNVITINGIAMIR</sequence>
<feature type="transmembrane region" description="Helical" evidence="10">
    <location>
        <begin position="978"/>
        <end position="1001"/>
    </location>
</feature>
<dbReference type="SUPFAM" id="SSF49785">
    <property type="entry name" value="Galactose-binding domain-like"/>
    <property type="match status" value="1"/>
</dbReference>
<gene>
    <name evidence="13" type="primary">Svep1_2</name>
    <name evidence="13" type="ORF">Bhyg_11799</name>
</gene>
<protein>
    <submittedName>
        <fullName evidence="13">Sushi, von Willebrand factor type A, EGF and pentraxin domain-containing protein 1</fullName>
    </submittedName>
</protein>
<feature type="domain" description="Sushi" evidence="12">
    <location>
        <begin position="649"/>
        <end position="708"/>
    </location>
</feature>
<dbReference type="FunFam" id="2.60.120.260:FF:000105">
    <property type="entry name" value="Sushi, von Willebrand factor type A, EGF and pentraxin domain-containing protein 1"/>
    <property type="match status" value="1"/>
</dbReference>
<dbReference type="Gene3D" id="2.60.120.260">
    <property type="entry name" value="Galactose-binding domain-like"/>
    <property type="match status" value="1"/>
</dbReference>
<keyword evidence="14" id="KW-1185">Reference proteome</keyword>
<keyword evidence="1 8" id="KW-0768">Sushi</keyword>
<reference evidence="13" key="1">
    <citation type="submission" date="2022-07" db="EMBL/GenBank/DDBJ databases">
        <authorList>
            <person name="Trinca V."/>
            <person name="Uliana J.V.C."/>
            <person name="Torres T.T."/>
            <person name="Ward R.J."/>
            <person name="Monesi N."/>
        </authorList>
    </citation>
    <scope>NUCLEOTIDE SEQUENCE</scope>
    <source>
        <strain evidence="13">HSMRA1968</strain>
        <tissue evidence="13">Whole embryos</tissue>
    </source>
</reference>
<comment type="caution">
    <text evidence="13">The sequence shown here is derived from an EMBL/GenBank/DDBJ whole genome shotgun (WGS) entry which is preliminary data.</text>
</comment>
<keyword evidence="3" id="KW-0732">Signal</keyword>
<dbReference type="SUPFAM" id="SSF56436">
    <property type="entry name" value="C-type lectin-like"/>
    <property type="match status" value="1"/>
</dbReference>
<comment type="caution">
    <text evidence="8">Lacks conserved residue(s) required for the propagation of feature annotation.</text>
</comment>
<dbReference type="Gene3D" id="3.10.100.10">
    <property type="entry name" value="Mannose-Binding Protein A, subunit A"/>
    <property type="match status" value="1"/>
</dbReference>
<keyword evidence="7" id="KW-0325">Glycoprotein</keyword>
<dbReference type="InterPro" id="IPR006585">
    <property type="entry name" value="FTP1"/>
</dbReference>
<keyword evidence="10" id="KW-1133">Transmembrane helix</keyword>
<evidence type="ECO:0000313" key="13">
    <source>
        <dbReference type="EMBL" id="KAJ6639060.1"/>
    </source>
</evidence>
<dbReference type="PANTHER" id="PTHR46393">
    <property type="entry name" value="SUSHI DOMAIN-CONTAINING PROTEIN"/>
    <property type="match status" value="1"/>
</dbReference>
<evidence type="ECO:0000256" key="9">
    <source>
        <dbReference type="SAM" id="MobiDB-lite"/>
    </source>
</evidence>
<feature type="domain" description="Sushi" evidence="12">
    <location>
        <begin position="473"/>
        <end position="529"/>
    </location>
</feature>
<evidence type="ECO:0000256" key="6">
    <source>
        <dbReference type="ARBA" id="ARBA00023157"/>
    </source>
</evidence>
<keyword evidence="2" id="KW-0479">Metal-binding</keyword>
<evidence type="ECO:0000313" key="14">
    <source>
        <dbReference type="Proteomes" id="UP001151699"/>
    </source>
</evidence>
<dbReference type="OrthoDB" id="406096at2759"/>
<feature type="disulfide bond" evidence="8">
    <location>
        <begin position="878"/>
        <end position="905"/>
    </location>
</feature>